<proteinExistence type="predicted"/>
<dbReference type="EMBL" id="GBXM01021160">
    <property type="protein sequence ID" value="JAH87417.1"/>
    <property type="molecule type" value="Transcribed_RNA"/>
</dbReference>
<reference evidence="1" key="2">
    <citation type="journal article" date="2015" name="Fish Shellfish Immunol.">
        <title>Early steps in the European eel (Anguilla anguilla)-Vibrio vulnificus interaction in the gills: Role of the RtxA13 toxin.</title>
        <authorList>
            <person name="Callol A."/>
            <person name="Pajuelo D."/>
            <person name="Ebbesson L."/>
            <person name="Teles M."/>
            <person name="MacKenzie S."/>
            <person name="Amaro C."/>
        </authorList>
    </citation>
    <scope>NUCLEOTIDE SEQUENCE</scope>
</reference>
<protein>
    <submittedName>
        <fullName evidence="1">Uncharacterized protein</fullName>
    </submittedName>
</protein>
<evidence type="ECO:0000313" key="1">
    <source>
        <dbReference type="EMBL" id="JAH87417.1"/>
    </source>
</evidence>
<sequence>MKLKENKMSNVACAGKGKLVTSIGGIKFPSSLCPNLRNRVSYLI</sequence>
<dbReference type="AlphaFoldDB" id="A0A0E9WAP7"/>
<reference evidence="1" key="1">
    <citation type="submission" date="2014-11" db="EMBL/GenBank/DDBJ databases">
        <authorList>
            <person name="Amaro Gonzalez C."/>
        </authorList>
    </citation>
    <scope>NUCLEOTIDE SEQUENCE</scope>
</reference>
<accession>A0A0E9WAP7</accession>
<name>A0A0E9WAP7_ANGAN</name>
<organism evidence="1">
    <name type="scientific">Anguilla anguilla</name>
    <name type="common">European freshwater eel</name>
    <name type="synonym">Muraena anguilla</name>
    <dbReference type="NCBI Taxonomy" id="7936"/>
    <lineage>
        <taxon>Eukaryota</taxon>
        <taxon>Metazoa</taxon>
        <taxon>Chordata</taxon>
        <taxon>Craniata</taxon>
        <taxon>Vertebrata</taxon>
        <taxon>Euteleostomi</taxon>
        <taxon>Actinopterygii</taxon>
        <taxon>Neopterygii</taxon>
        <taxon>Teleostei</taxon>
        <taxon>Anguilliformes</taxon>
        <taxon>Anguillidae</taxon>
        <taxon>Anguilla</taxon>
    </lineage>
</organism>